<evidence type="ECO:0000313" key="5">
    <source>
        <dbReference type="Proteomes" id="UP000015105"/>
    </source>
</evidence>
<dbReference type="GO" id="GO:0004445">
    <property type="term" value="F:inositol-polyphosphate 5-phosphatase activity"/>
    <property type="evidence" value="ECO:0007669"/>
    <property type="project" value="InterPro"/>
</dbReference>
<keyword evidence="2" id="KW-0378">Hydrolase</keyword>
<dbReference type="Gramene" id="AET5Gv21001200.18">
    <property type="protein sequence ID" value="AET5Gv21001200.18"/>
    <property type="gene ID" value="AET5Gv21001200"/>
</dbReference>
<feature type="domain" description="Inositol polyphosphate-related phosphatase" evidence="3">
    <location>
        <begin position="2"/>
        <end position="54"/>
    </location>
</feature>
<reference evidence="4" key="4">
    <citation type="submission" date="2019-03" db="UniProtKB">
        <authorList>
            <consortium name="EnsemblPlants"/>
        </authorList>
    </citation>
    <scope>IDENTIFICATION</scope>
</reference>
<name>A0A453M1H8_AEGTS</name>
<dbReference type="InterPro" id="IPR045849">
    <property type="entry name" value="IP5P_plant"/>
</dbReference>
<proteinExistence type="inferred from homology"/>
<dbReference type="PANTHER" id="PTHR45666:SF8">
    <property type="entry name" value="OS03G0793600 PROTEIN"/>
    <property type="match status" value="1"/>
</dbReference>
<reference evidence="5" key="2">
    <citation type="journal article" date="2017" name="Nat. Plants">
        <title>The Aegilops tauschii genome reveals multiple impacts of transposons.</title>
        <authorList>
            <person name="Zhao G."/>
            <person name="Zou C."/>
            <person name="Li K."/>
            <person name="Wang K."/>
            <person name="Li T."/>
            <person name="Gao L."/>
            <person name="Zhang X."/>
            <person name="Wang H."/>
            <person name="Yang Z."/>
            <person name="Liu X."/>
            <person name="Jiang W."/>
            <person name="Mao L."/>
            <person name="Kong X."/>
            <person name="Jiao Y."/>
            <person name="Jia J."/>
        </authorList>
    </citation>
    <scope>NUCLEOTIDE SEQUENCE [LARGE SCALE GENOMIC DNA]</scope>
    <source>
        <strain evidence="5">cv. AL8/78</strain>
    </source>
</reference>
<evidence type="ECO:0000256" key="1">
    <source>
        <dbReference type="ARBA" id="ARBA00010768"/>
    </source>
</evidence>
<reference evidence="5" key="1">
    <citation type="journal article" date="2014" name="Science">
        <title>Ancient hybridizations among the ancestral genomes of bread wheat.</title>
        <authorList>
            <consortium name="International Wheat Genome Sequencing Consortium,"/>
            <person name="Marcussen T."/>
            <person name="Sandve S.R."/>
            <person name="Heier L."/>
            <person name="Spannagl M."/>
            <person name="Pfeifer M."/>
            <person name="Jakobsen K.S."/>
            <person name="Wulff B.B."/>
            <person name="Steuernagel B."/>
            <person name="Mayer K.F."/>
            <person name="Olsen O.A."/>
        </authorList>
    </citation>
    <scope>NUCLEOTIDE SEQUENCE [LARGE SCALE GENOMIC DNA]</scope>
    <source>
        <strain evidence="5">cv. AL8/78</strain>
    </source>
</reference>
<dbReference type="InterPro" id="IPR036691">
    <property type="entry name" value="Endo/exonu/phosph_ase_sf"/>
</dbReference>
<reference evidence="4" key="5">
    <citation type="journal article" date="2021" name="G3 (Bethesda)">
        <title>Aegilops tauschii genome assembly Aet v5.0 features greater sequence contiguity and improved annotation.</title>
        <authorList>
            <person name="Wang L."/>
            <person name="Zhu T."/>
            <person name="Rodriguez J.C."/>
            <person name="Deal K.R."/>
            <person name="Dubcovsky J."/>
            <person name="McGuire P.E."/>
            <person name="Lux T."/>
            <person name="Spannagl M."/>
            <person name="Mayer K.F.X."/>
            <person name="Baldrich P."/>
            <person name="Meyers B.C."/>
            <person name="Huo N."/>
            <person name="Gu Y.Q."/>
            <person name="Zhou H."/>
            <person name="Devos K.M."/>
            <person name="Bennetzen J.L."/>
            <person name="Unver T."/>
            <person name="Budak H."/>
            <person name="Gulick P.J."/>
            <person name="Galiba G."/>
            <person name="Kalapos B."/>
            <person name="Nelson D.R."/>
            <person name="Li P."/>
            <person name="You F.M."/>
            <person name="Luo M.C."/>
            <person name="Dvorak J."/>
        </authorList>
    </citation>
    <scope>NUCLEOTIDE SEQUENCE [LARGE SCALE GENOMIC DNA]</scope>
    <source>
        <strain evidence="4">cv. AL8/78</strain>
    </source>
</reference>
<comment type="similarity">
    <text evidence="1">Belongs to the inositol polyphosphate 5-phosphatase family.</text>
</comment>
<keyword evidence="5" id="KW-1185">Reference proteome</keyword>
<organism evidence="4 5">
    <name type="scientific">Aegilops tauschii subsp. strangulata</name>
    <name type="common">Goatgrass</name>
    <dbReference type="NCBI Taxonomy" id="200361"/>
    <lineage>
        <taxon>Eukaryota</taxon>
        <taxon>Viridiplantae</taxon>
        <taxon>Streptophyta</taxon>
        <taxon>Embryophyta</taxon>
        <taxon>Tracheophyta</taxon>
        <taxon>Spermatophyta</taxon>
        <taxon>Magnoliopsida</taxon>
        <taxon>Liliopsida</taxon>
        <taxon>Poales</taxon>
        <taxon>Poaceae</taxon>
        <taxon>BOP clade</taxon>
        <taxon>Pooideae</taxon>
        <taxon>Triticodae</taxon>
        <taxon>Triticeae</taxon>
        <taxon>Triticinae</taxon>
        <taxon>Aegilops</taxon>
    </lineage>
</organism>
<reference evidence="4" key="3">
    <citation type="journal article" date="2017" name="Nature">
        <title>Genome sequence of the progenitor of the wheat D genome Aegilops tauschii.</title>
        <authorList>
            <person name="Luo M.C."/>
            <person name="Gu Y.Q."/>
            <person name="Puiu D."/>
            <person name="Wang H."/>
            <person name="Twardziok S.O."/>
            <person name="Deal K.R."/>
            <person name="Huo N."/>
            <person name="Zhu T."/>
            <person name="Wang L."/>
            <person name="Wang Y."/>
            <person name="McGuire P.E."/>
            <person name="Liu S."/>
            <person name="Long H."/>
            <person name="Ramasamy R.K."/>
            <person name="Rodriguez J.C."/>
            <person name="Van S.L."/>
            <person name="Yuan L."/>
            <person name="Wang Z."/>
            <person name="Xia Z."/>
            <person name="Xiao L."/>
            <person name="Anderson O.D."/>
            <person name="Ouyang S."/>
            <person name="Liang Y."/>
            <person name="Zimin A.V."/>
            <person name="Pertea G."/>
            <person name="Qi P."/>
            <person name="Bennetzen J.L."/>
            <person name="Dai X."/>
            <person name="Dawson M.W."/>
            <person name="Muller H.G."/>
            <person name="Kugler K."/>
            <person name="Rivarola-Duarte L."/>
            <person name="Spannagl M."/>
            <person name="Mayer K.F.X."/>
            <person name="Lu F.H."/>
            <person name="Bevan M.W."/>
            <person name="Leroy P."/>
            <person name="Li P."/>
            <person name="You F.M."/>
            <person name="Sun Q."/>
            <person name="Liu Z."/>
            <person name="Lyons E."/>
            <person name="Wicker T."/>
            <person name="Salzberg S.L."/>
            <person name="Devos K.M."/>
            <person name="Dvorak J."/>
        </authorList>
    </citation>
    <scope>NUCLEOTIDE SEQUENCE [LARGE SCALE GENOMIC DNA]</scope>
    <source>
        <strain evidence="4">cv. AL8/78</strain>
    </source>
</reference>
<dbReference type="AlphaFoldDB" id="A0A453M1H8"/>
<dbReference type="SUPFAM" id="SSF56219">
    <property type="entry name" value="DNase I-like"/>
    <property type="match status" value="1"/>
</dbReference>
<dbReference type="Pfam" id="PF22669">
    <property type="entry name" value="Exo_endo_phos2"/>
    <property type="match status" value="1"/>
</dbReference>
<evidence type="ECO:0000256" key="2">
    <source>
        <dbReference type="ARBA" id="ARBA00022801"/>
    </source>
</evidence>
<evidence type="ECO:0000259" key="3">
    <source>
        <dbReference type="Pfam" id="PF22669"/>
    </source>
</evidence>
<dbReference type="EnsemblPlants" id="AET5Gv21001200.18">
    <property type="protein sequence ID" value="AET5Gv21001200.18"/>
    <property type="gene ID" value="AET5Gv21001200"/>
</dbReference>
<sequence>QGSISISMSLHHTTFCFVCCHLTSGEKEGDELRRNSDVMEILRKTRFPRVRGCGDVKSPETILEHE</sequence>
<dbReference type="InterPro" id="IPR000300">
    <property type="entry name" value="IPPc"/>
</dbReference>
<protein>
    <recommendedName>
        <fullName evidence="3">Inositol polyphosphate-related phosphatase domain-containing protein</fullName>
    </recommendedName>
</protein>
<dbReference type="Gene3D" id="3.60.10.10">
    <property type="entry name" value="Endonuclease/exonuclease/phosphatase"/>
    <property type="match status" value="1"/>
</dbReference>
<evidence type="ECO:0000313" key="4">
    <source>
        <dbReference type="EnsemblPlants" id="AET5Gv21001200.18"/>
    </source>
</evidence>
<dbReference type="Proteomes" id="UP000015105">
    <property type="component" value="Chromosome 5D"/>
</dbReference>
<dbReference type="GO" id="GO:0046856">
    <property type="term" value="P:phosphatidylinositol dephosphorylation"/>
    <property type="evidence" value="ECO:0007669"/>
    <property type="project" value="InterPro"/>
</dbReference>
<accession>A0A453M1H8</accession>
<dbReference type="GO" id="GO:0004439">
    <property type="term" value="F:phosphatidylinositol-4,5-bisphosphate 5-phosphatase activity"/>
    <property type="evidence" value="ECO:0007669"/>
    <property type="project" value="TreeGrafter"/>
</dbReference>
<dbReference type="PANTHER" id="PTHR45666">
    <property type="entry name" value="TYPE IV INOSITOL POLYPHOSPHATE 5-PHOSPHATASE 9"/>
    <property type="match status" value="1"/>
</dbReference>
<dbReference type="GO" id="GO:0034485">
    <property type="term" value="F:phosphatidylinositol-3,4,5-trisphosphate 5-phosphatase activity"/>
    <property type="evidence" value="ECO:0007669"/>
    <property type="project" value="TreeGrafter"/>
</dbReference>